<name>A0A2S0VXX7_9ALTE</name>
<dbReference type="RefSeq" id="WP_108605114.1">
    <property type="nucleotide sequence ID" value="NZ_CP026604.1"/>
</dbReference>
<reference evidence="1 2" key="1">
    <citation type="submission" date="2018-01" db="EMBL/GenBank/DDBJ databases">
        <title>Genome sequence of a Cantenovulum-like bacteria.</title>
        <authorList>
            <person name="Tan W.R."/>
            <person name="Lau N.-S."/>
            <person name="Go F."/>
            <person name="Amirul A.-A.A."/>
        </authorList>
    </citation>
    <scope>NUCLEOTIDE SEQUENCE [LARGE SCALE GENOMIC DNA]</scope>
    <source>
        <strain evidence="1 2">CCB-QB4</strain>
    </source>
</reference>
<proteinExistence type="predicted"/>
<gene>
    <name evidence="1" type="ORF">C2869_17965</name>
</gene>
<accession>A0A2S0VXX7</accession>
<dbReference type="Pfam" id="PF11185">
    <property type="entry name" value="DUF2971"/>
    <property type="match status" value="1"/>
</dbReference>
<evidence type="ECO:0000313" key="2">
    <source>
        <dbReference type="Proteomes" id="UP000244441"/>
    </source>
</evidence>
<dbReference type="OrthoDB" id="4119964at2"/>
<dbReference type="InterPro" id="IPR021352">
    <property type="entry name" value="DUF2971"/>
</dbReference>
<dbReference type="EMBL" id="CP026604">
    <property type="protein sequence ID" value="AWB69076.1"/>
    <property type="molecule type" value="Genomic_DNA"/>
</dbReference>
<keyword evidence="2" id="KW-1185">Reference proteome</keyword>
<evidence type="ECO:0000313" key="1">
    <source>
        <dbReference type="EMBL" id="AWB69076.1"/>
    </source>
</evidence>
<protein>
    <submittedName>
        <fullName evidence="1">DUF2971 domain-containing protein</fullName>
    </submittedName>
</protein>
<dbReference type="KEGG" id="cate:C2869_17965"/>
<sequence length="297" mass="33963">MSLYKYLTTENALRVLDGTVRFTQPGAFNDPFEMVPELHVPEDFEPKDISISFDPIAPRRQPSVGELAVDFESDHCNDVNSRKILSELNQSFGILCLSKNESSLLMWSHYAGEYSGAVIEFDEKHEFFMGLIDIDYRENRPKKDISSYLSGEPPIPIAELCVKPKDWEYEKECRIVRNLSDCKEVGEYNGFPVYVLDVPSAAIKSITLGERMPVESQREIWHKIKNTNISLSLAAIANRGYEFRKEPIKSNQPISKKSPFISPRTAHIFTELQNELGEAARWNIKEHELSDIFNSPL</sequence>
<dbReference type="Proteomes" id="UP000244441">
    <property type="component" value="Chromosome"/>
</dbReference>
<dbReference type="AlphaFoldDB" id="A0A2S0VXX7"/>
<organism evidence="1 2">
    <name type="scientific">Saccharobesus litoralis</name>
    <dbReference type="NCBI Taxonomy" id="2172099"/>
    <lineage>
        <taxon>Bacteria</taxon>
        <taxon>Pseudomonadati</taxon>
        <taxon>Pseudomonadota</taxon>
        <taxon>Gammaproteobacteria</taxon>
        <taxon>Alteromonadales</taxon>
        <taxon>Alteromonadaceae</taxon>
        <taxon>Saccharobesus</taxon>
    </lineage>
</organism>